<feature type="non-terminal residue" evidence="1">
    <location>
        <position position="174"/>
    </location>
</feature>
<evidence type="ECO:0000313" key="2">
    <source>
        <dbReference type="Proteomes" id="UP001519460"/>
    </source>
</evidence>
<sequence length="174" mass="19798">MNMANLGSSFCQTFELPDMKNYCTSAAKTHFSIYAASWTQPRLHPEKCKSNYYTPGWFCKESPRYMLIAGDRTRNRLQVHTPGQPDESVTFKAPALLHSKRRAWCNHPSVWRDDYKGLTRLLRGESATGCVTVIRKPAWASVESTLVRPIFLNVRHKLKVRAVGVQIDRGGTII</sequence>
<gene>
    <name evidence="1" type="ORF">BaRGS_00037588</name>
</gene>
<organism evidence="1 2">
    <name type="scientific">Batillaria attramentaria</name>
    <dbReference type="NCBI Taxonomy" id="370345"/>
    <lineage>
        <taxon>Eukaryota</taxon>
        <taxon>Metazoa</taxon>
        <taxon>Spiralia</taxon>
        <taxon>Lophotrochozoa</taxon>
        <taxon>Mollusca</taxon>
        <taxon>Gastropoda</taxon>
        <taxon>Caenogastropoda</taxon>
        <taxon>Sorbeoconcha</taxon>
        <taxon>Cerithioidea</taxon>
        <taxon>Batillariidae</taxon>
        <taxon>Batillaria</taxon>
    </lineage>
</organism>
<dbReference type="AlphaFoldDB" id="A0ABD0J8Q3"/>
<dbReference type="Proteomes" id="UP001519460">
    <property type="component" value="Unassembled WGS sequence"/>
</dbReference>
<dbReference type="EMBL" id="JACVVK020000568">
    <property type="protein sequence ID" value="KAK7465251.1"/>
    <property type="molecule type" value="Genomic_DNA"/>
</dbReference>
<keyword evidence="2" id="KW-1185">Reference proteome</keyword>
<proteinExistence type="predicted"/>
<accession>A0ABD0J8Q3</accession>
<protein>
    <submittedName>
        <fullName evidence="1">Uncharacterized protein</fullName>
    </submittedName>
</protein>
<name>A0ABD0J8Q3_9CAEN</name>
<reference evidence="1 2" key="1">
    <citation type="journal article" date="2023" name="Sci. Data">
        <title>Genome assembly of the Korean intertidal mud-creeper Batillaria attramentaria.</title>
        <authorList>
            <person name="Patra A.K."/>
            <person name="Ho P.T."/>
            <person name="Jun S."/>
            <person name="Lee S.J."/>
            <person name="Kim Y."/>
            <person name="Won Y.J."/>
        </authorList>
    </citation>
    <scope>NUCLEOTIDE SEQUENCE [LARGE SCALE GENOMIC DNA]</scope>
    <source>
        <strain evidence="1">Wonlab-2016</strain>
    </source>
</reference>
<comment type="caution">
    <text evidence="1">The sequence shown here is derived from an EMBL/GenBank/DDBJ whole genome shotgun (WGS) entry which is preliminary data.</text>
</comment>
<evidence type="ECO:0000313" key="1">
    <source>
        <dbReference type="EMBL" id="KAK7465251.1"/>
    </source>
</evidence>